<feature type="region of interest" description="Disordered" evidence="1">
    <location>
        <begin position="419"/>
        <end position="447"/>
    </location>
</feature>
<proteinExistence type="predicted"/>
<keyword evidence="4" id="KW-1185">Reference proteome</keyword>
<dbReference type="OrthoDB" id="3796270at2759"/>
<protein>
    <submittedName>
        <fullName evidence="3">Uncharacterized protein</fullName>
    </submittedName>
</protein>
<feature type="region of interest" description="Disordered" evidence="1">
    <location>
        <begin position="126"/>
        <end position="329"/>
    </location>
</feature>
<evidence type="ECO:0000256" key="1">
    <source>
        <dbReference type="SAM" id="MobiDB-lite"/>
    </source>
</evidence>
<feature type="compositionally biased region" description="Basic and acidic residues" evidence="1">
    <location>
        <begin position="320"/>
        <end position="329"/>
    </location>
</feature>
<evidence type="ECO:0000313" key="3">
    <source>
        <dbReference type="EMBL" id="PSN72791.1"/>
    </source>
</evidence>
<accession>A0A2T2P539</accession>
<evidence type="ECO:0000313" key="4">
    <source>
        <dbReference type="Proteomes" id="UP000240883"/>
    </source>
</evidence>
<dbReference type="AlphaFoldDB" id="A0A2T2P539"/>
<reference evidence="3 4" key="1">
    <citation type="journal article" date="2018" name="Front. Microbiol.">
        <title>Genome-Wide Analysis of Corynespora cassiicola Leaf Fall Disease Putative Effectors.</title>
        <authorList>
            <person name="Lopez D."/>
            <person name="Ribeiro S."/>
            <person name="Label P."/>
            <person name="Fumanal B."/>
            <person name="Venisse J.S."/>
            <person name="Kohler A."/>
            <person name="de Oliveira R.R."/>
            <person name="Labutti K."/>
            <person name="Lipzen A."/>
            <person name="Lail K."/>
            <person name="Bauer D."/>
            <person name="Ohm R.A."/>
            <person name="Barry K.W."/>
            <person name="Spatafora J."/>
            <person name="Grigoriev I.V."/>
            <person name="Martin F.M."/>
            <person name="Pujade-Renaud V."/>
        </authorList>
    </citation>
    <scope>NUCLEOTIDE SEQUENCE [LARGE SCALE GENOMIC DNA]</scope>
    <source>
        <strain evidence="3 4">Philippines</strain>
    </source>
</reference>
<gene>
    <name evidence="3" type="ORF">BS50DRAFT_628914</name>
</gene>
<keyword evidence="2" id="KW-0732">Signal</keyword>
<feature type="compositionally biased region" description="Basic and acidic residues" evidence="1">
    <location>
        <begin position="185"/>
        <end position="197"/>
    </location>
</feature>
<dbReference type="Proteomes" id="UP000240883">
    <property type="component" value="Unassembled WGS sequence"/>
</dbReference>
<feature type="signal peptide" evidence="2">
    <location>
        <begin position="1"/>
        <end position="19"/>
    </location>
</feature>
<feature type="chain" id="PRO_5015517069" evidence="2">
    <location>
        <begin position="20"/>
        <end position="571"/>
    </location>
</feature>
<feature type="compositionally biased region" description="Pro residues" evidence="1">
    <location>
        <begin position="310"/>
        <end position="319"/>
    </location>
</feature>
<feature type="compositionally biased region" description="Basic and acidic residues" evidence="1">
    <location>
        <begin position="162"/>
        <end position="173"/>
    </location>
</feature>
<dbReference type="EMBL" id="KZ678129">
    <property type="protein sequence ID" value="PSN72791.1"/>
    <property type="molecule type" value="Genomic_DNA"/>
</dbReference>
<feature type="compositionally biased region" description="Basic and acidic residues" evidence="1">
    <location>
        <begin position="137"/>
        <end position="146"/>
    </location>
</feature>
<feature type="compositionally biased region" description="Basic and acidic residues" evidence="1">
    <location>
        <begin position="419"/>
        <end position="430"/>
    </location>
</feature>
<organism evidence="3 4">
    <name type="scientific">Corynespora cassiicola Philippines</name>
    <dbReference type="NCBI Taxonomy" id="1448308"/>
    <lineage>
        <taxon>Eukaryota</taxon>
        <taxon>Fungi</taxon>
        <taxon>Dikarya</taxon>
        <taxon>Ascomycota</taxon>
        <taxon>Pezizomycotina</taxon>
        <taxon>Dothideomycetes</taxon>
        <taxon>Pleosporomycetidae</taxon>
        <taxon>Pleosporales</taxon>
        <taxon>Corynesporascaceae</taxon>
        <taxon>Corynespora</taxon>
    </lineage>
</organism>
<evidence type="ECO:0000256" key="2">
    <source>
        <dbReference type="SAM" id="SignalP"/>
    </source>
</evidence>
<name>A0A2T2P539_CORCC</name>
<feature type="compositionally biased region" description="Acidic residues" evidence="1">
    <location>
        <begin position="147"/>
        <end position="161"/>
    </location>
</feature>
<sequence length="571" mass="62823">MRSTFLSSLGAILSLGVLGAFTSVTCDPKHHPGVNGTHAPVPSTDALAQVTTHCVQSICSTTGTDATSTEHCGPLVITITQLSTFQLDVANCVDRIHRIFYQCIATEGVPGGISQTHDVLYEVSVTNGNSPSNVEELDARSKKNESSDDDAEEDQGLEDDSTERQTMEYKEQSLGRQTNDGSENDANRALEGRGQERNRKKKAKKNRANAKLTNRPKPTPKSNQNGKLKACPPPNNKKGGALETPGPIPTPRKKIGSKNVRGVGEKAQYKGLLQRGNGQSAGRKRPNAWERPRPKKPGQGGSGGDGRKPTPQPQPQSPKPEPKGCEQEEFYKKTILSQDEATWWSFRTKPGWKNQFQANSGEKTVLDKMEADGRFDVIKIKYGYLEVMGRQTGGTIPSTFEKERGEPYLLSNVGQTFRRKDPLNSKEKNGDIGGQVSRGDERRKRPNWLEVSPTQVKKNERLGLVEMQNGDYYLFVYTANSRNNGKNIEEFRDLIMIWFASRFIDGIFSPRDIKQATNLDGGRSIYVSWNDGSGGEPVRIAKGEIHDETPTSSGVKVANLIKISPGIQIEG</sequence>
<feature type="compositionally biased region" description="Basic residues" evidence="1">
    <location>
        <begin position="198"/>
        <end position="208"/>
    </location>
</feature>